<dbReference type="PANTHER" id="PTHR12161:SF5">
    <property type="entry name" value="IST1 HOMOLOG"/>
    <property type="match status" value="1"/>
</dbReference>
<feature type="compositionally biased region" description="Gly residues" evidence="6">
    <location>
        <begin position="208"/>
        <end position="218"/>
    </location>
</feature>
<dbReference type="GO" id="GO:0015031">
    <property type="term" value="P:protein transport"/>
    <property type="evidence" value="ECO:0007669"/>
    <property type="project" value="InterPro"/>
</dbReference>
<evidence type="ECO:0000313" key="8">
    <source>
        <dbReference type="Proteomes" id="UP000218231"/>
    </source>
</evidence>
<evidence type="ECO:0000313" key="7">
    <source>
        <dbReference type="EMBL" id="PAV88310.1"/>
    </source>
</evidence>
<feature type="compositionally biased region" description="Pro residues" evidence="6">
    <location>
        <begin position="262"/>
        <end position="273"/>
    </location>
</feature>
<dbReference type="FunFam" id="1.20.1260.60:FF:000004">
    <property type="entry name" value="Increased Sodium Tolerance Related"/>
    <property type="match status" value="1"/>
</dbReference>
<feature type="compositionally biased region" description="Gly residues" evidence="6">
    <location>
        <begin position="290"/>
        <end position="299"/>
    </location>
</feature>
<evidence type="ECO:0000256" key="6">
    <source>
        <dbReference type="SAM" id="MobiDB-lite"/>
    </source>
</evidence>
<dbReference type="Gene3D" id="1.20.1260.60">
    <property type="entry name" value="Vacuolar protein sorting-associated protein Ist1"/>
    <property type="match status" value="1"/>
</dbReference>
<dbReference type="PANTHER" id="PTHR12161">
    <property type="entry name" value="IST1 FAMILY MEMBER"/>
    <property type="match status" value="1"/>
</dbReference>
<evidence type="ECO:0000256" key="1">
    <source>
        <dbReference type="ARBA" id="ARBA00005536"/>
    </source>
</evidence>
<protein>
    <recommendedName>
        <fullName evidence="2">IST1 homolog</fullName>
    </recommendedName>
    <alternativeName>
        <fullName evidence="3">Charged multivesicular body protein 8</fullName>
    </alternativeName>
</protein>
<comment type="function">
    <text evidence="4">ESCRT-III-like protein involved in cytokinesis, nuclear envelope reassembly and endosomal tubulation. Is required for efficient abscission during cytokinesis. Involved in recruiting VPS4A and/or VPS4B to the midbody of dividing cells. During late anaphase, involved in nuclear envelope reassembly and mitotic spindle disassembly together with the ESCRT-III complex: IST1 acts by mediating the recruitment of SPAST to the nuclear membrane, leading to microtubule severing. Recruited to the reforming nuclear envelope (NE) during anaphase by LEMD2. Regulates early endosomal tubulation together with the ESCRT-III complex by mediating the recruitment of SPAST.</text>
</comment>
<keyword evidence="8" id="KW-1185">Reference proteome</keyword>
<accession>A0A2A2LQ61</accession>
<sequence>MSISWGPQLPKLKTNLRLAINRLKLIEKKKTELAMKARTEIADYISQNKPDRARIRVEHIIREDYLVEALEILEMYCDLLLARFGLIEQTKTLDDGIAEAVISVLWAAPRVAQDIAEFKVVSDQLTLKYGKPFAEAARANQLEYPAKVNPKLVAKLSVAAPPKLLVERYMIEIAASANVPFTPDPDVMREDEVHQAEKILIDFKNAGAGPGSDAGPGTGPNYPPPPENFGGSSGGGGISAGSGYGWNLNDPSSGGIPRISPVAPPANTMPPNVPYHGGNYDDDSTFYDEIGGGEGRNIS</sequence>
<dbReference type="Pfam" id="PF03398">
    <property type="entry name" value="Ist1"/>
    <property type="match status" value="1"/>
</dbReference>
<dbReference type="InterPro" id="IPR005061">
    <property type="entry name" value="Ist1"/>
</dbReference>
<evidence type="ECO:0000256" key="5">
    <source>
        <dbReference type="ARBA" id="ARBA00046920"/>
    </source>
</evidence>
<organism evidence="7 8">
    <name type="scientific">Diploscapter pachys</name>
    <dbReference type="NCBI Taxonomy" id="2018661"/>
    <lineage>
        <taxon>Eukaryota</taxon>
        <taxon>Metazoa</taxon>
        <taxon>Ecdysozoa</taxon>
        <taxon>Nematoda</taxon>
        <taxon>Chromadorea</taxon>
        <taxon>Rhabditida</taxon>
        <taxon>Rhabditina</taxon>
        <taxon>Rhabditomorpha</taxon>
        <taxon>Rhabditoidea</taxon>
        <taxon>Rhabditidae</taxon>
        <taxon>Diploscapter</taxon>
    </lineage>
</organism>
<dbReference type="EMBL" id="LIAE01006522">
    <property type="protein sequence ID" value="PAV88310.1"/>
    <property type="molecule type" value="Genomic_DNA"/>
</dbReference>
<reference evidence="7 8" key="1">
    <citation type="journal article" date="2017" name="Curr. Biol.">
        <title>Genome architecture and evolution of a unichromosomal asexual nematode.</title>
        <authorList>
            <person name="Fradin H."/>
            <person name="Zegar C."/>
            <person name="Gutwein M."/>
            <person name="Lucas J."/>
            <person name="Kovtun M."/>
            <person name="Corcoran D."/>
            <person name="Baugh L.R."/>
            <person name="Kiontke K."/>
            <person name="Gunsalus K."/>
            <person name="Fitch D.H."/>
            <person name="Piano F."/>
        </authorList>
    </citation>
    <scope>NUCLEOTIDE SEQUENCE [LARGE SCALE GENOMIC DNA]</scope>
    <source>
        <strain evidence="7">PF1309</strain>
    </source>
</reference>
<dbReference type="STRING" id="2018661.A0A2A2LQ61"/>
<evidence type="ECO:0000256" key="3">
    <source>
        <dbReference type="ARBA" id="ARBA00032374"/>
    </source>
</evidence>
<dbReference type="AlphaFoldDB" id="A0A2A2LQ61"/>
<dbReference type="InterPro" id="IPR042277">
    <property type="entry name" value="IST1-like"/>
</dbReference>
<dbReference type="OrthoDB" id="29853at2759"/>
<gene>
    <name evidence="7" type="ORF">WR25_13164</name>
</gene>
<comment type="caution">
    <text evidence="7">The sequence shown here is derived from an EMBL/GenBank/DDBJ whole genome shotgun (WGS) entry which is preliminary data.</text>
</comment>
<feature type="compositionally biased region" description="Gly residues" evidence="6">
    <location>
        <begin position="231"/>
        <end position="244"/>
    </location>
</feature>
<evidence type="ECO:0000256" key="4">
    <source>
        <dbReference type="ARBA" id="ARBA00046124"/>
    </source>
</evidence>
<name>A0A2A2LQ61_9BILA</name>
<comment type="subunit">
    <text evidence="5">Interacts with CHMP1A, CHMP1B, VPS4A and VTA1. Interacts with SPAST, STAMBP, and USP8. May interact with VPS37B. May associate with the ESCRT-I complex. Interacts with MITD1, in competition with VSP4. Interacts with SPART (via MIT domain); leading to the recruitment of SPART to midbodies. Interacts with SPAST.</text>
</comment>
<feature type="region of interest" description="Disordered" evidence="6">
    <location>
        <begin position="205"/>
        <end position="299"/>
    </location>
</feature>
<comment type="similarity">
    <text evidence="1">Belongs to the IST1 family.</text>
</comment>
<evidence type="ECO:0000256" key="2">
    <source>
        <dbReference type="ARBA" id="ARBA00014513"/>
    </source>
</evidence>
<dbReference type="Proteomes" id="UP000218231">
    <property type="component" value="Unassembled WGS sequence"/>
</dbReference>
<proteinExistence type="inferred from homology"/>